<evidence type="ECO:0000313" key="3">
    <source>
        <dbReference type="Proteomes" id="UP000070444"/>
    </source>
</evidence>
<dbReference type="EMBL" id="KQ964525">
    <property type="protein sequence ID" value="KXN69743.1"/>
    <property type="molecule type" value="Genomic_DNA"/>
</dbReference>
<dbReference type="GO" id="GO:0016787">
    <property type="term" value="F:hydrolase activity"/>
    <property type="evidence" value="ECO:0007669"/>
    <property type="project" value="InterPro"/>
</dbReference>
<name>A0A137P422_CONC2</name>
<dbReference type="PANTHER" id="PTHR47668:SF1">
    <property type="entry name" value="DIENELACTONE HYDROLASE DOMAIN-CONTAINING PROTEIN-RELATED"/>
    <property type="match status" value="1"/>
</dbReference>
<sequence>MSYTKSCCSLPPVSHEYKEIVYESGNSDAKGVLIVAYDVFGFHNATNQFVDHIGAKSGLIVLVPDYFKGNALTAADFPPKDPEAMKKRVGEAASPQQCILMTQQVLEHYKIDTKTTPTAIIGFCWGGFMGNLIIQNLTTAQFKAFAVCHPSVWTDETGSEITVPLIAIPTKDDFDMTKFFENMKPEIREKSEHHRFNDVHHGFAAARANLQDETNLREYNRAIDLISEFFSKRLF</sequence>
<evidence type="ECO:0000313" key="2">
    <source>
        <dbReference type="EMBL" id="KXN69743.1"/>
    </source>
</evidence>
<keyword evidence="3" id="KW-1185">Reference proteome</keyword>
<dbReference type="InterPro" id="IPR029058">
    <property type="entry name" value="AB_hydrolase_fold"/>
</dbReference>
<reference evidence="2 3" key="1">
    <citation type="journal article" date="2015" name="Genome Biol. Evol.">
        <title>Phylogenomic analyses indicate that early fungi evolved digesting cell walls of algal ancestors of land plants.</title>
        <authorList>
            <person name="Chang Y."/>
            <person name="Wang S."/>
            <person name="Sekimoto S."/>
            <person name="Aerts A.L."/>
            <person name="Choi C."/>
            <person name="Clum A."/>
            <person name="LaButti K.M."/>
            <person name="Lindquist E.A."/>
            <person name="Yee Ngan C."/>
            <person name="Ohm R.A."/>
            <person name="Salamov A.A."/>
            <person name="Grigoriev I.V."/>
            <person name="Spatafora J.W."/>
            <person name="Berbee M.L."/>
        </authorList>
    </citation>
    <scope>NUCLEOTIDE SEQUENCE [LARGE SCALE GENOMIC DNA]</scope>
    <source>
        <strain evidence="2 3">NRRL 28638</strain>
    </source>
</reference>
<dbReference type="OMA" id="YPPPKVA"/>
<feature type="domain" description="Dienelactone hydrolase" evidence="1">
    <location>
        <begin position="23"/>
        <end position="227"/>
    </location>
</feature>
<dbReference type="AlphaFoldDB" id="A0A137P422"/>
<dbReference type="Proteomes" id="UP000070444">
    <property type="component" value="Unassembled WGS sequence"/>
</dbReference>
<dbReference type="Gene3D" id="3.40.50.1820">
    <property type="entry name" value="alpha/beta hydrolase"/>
    <property type="match status" value="1"/>
</dbReference>
<accession>A0A137P422</accession>
<evidence type="ECO:0000259" key="1">
    <source>
        <dbReference type="Pfam" id="PF01738"/>
    </source>
</evidence>
<protein>
    <recommendedName>
        <fullName evidence="1">Dienelactone hydrolase domain-containing protein</fullName>
    </recommendedName>
</protein>
<dbReference type="STRING" id="796925.A0A137P422"/>
<dbReference type="InterPro" id="IPR002925">
    <property type="entry name" value="Dienelactn_hydro"/>
</dbReference>
<dbReference type="PANTHER" id="PTHR47668">
    <property type="entry name" value="DIENELACTONE HYDROLASE FAMILY PROTEIN (AFU_ORTHOLOGUE AFUA_6G01940)"/>
    <property type="match status" value="1"/>
</dbReference>
<dbReference type="Pfam" id="PF01738">
    <property type="entry name" value="DLH"/>
    <property type="match status" value="1"/>
</dbReference>
<organism evidence="2 3">
    <name type="scientific">Conidiobolus coronatus (strain ATCC 28846 / CBS 209.66 / NRRL 28638)</name>
    <name type="common">Delacroixia coronata</name>
    <dbReference type="NCBI Taxonomy" id="796925"/>
    <lineage>
        <taxon>Eukaryota</taxon>
        <taxon>Fungi</taxon>
        <taxon>Fungi incertae sedis</taxon>
        <taxon>Zoopagomycota</taxon>
        <taxon>Entomophthoromycotina</taxon>
        <taxon>Entomophthoromycetes</taxon>
        <taxon>Entomophthorales</taxon>
        <taxon>Ancylistaceae</taxon>
        <taxon>Conidiobolus</taxon>
    </lineage>
</organism>
<proteinExistence type="predicted"/>
<gene>
    <name evidence="2" type="ORF">CONCODRAFT_18136</name>
</gene>
<dbReference type="SUPFAM" id="SSF53474">
    <property type="entry name" value="alpha/beta-Hydrolases"/>
    <property type="match status" value="1"/>
</dbReference>
<dbReference type="OrthoDB" id="17560at2759"/>